<dbReference type="Gene3D" id="1.10.357.10">
    <property type="entry name" value="Tetracycline Repressor, domain 2"/>
    <property type="match status" value="1"/>
</dbReference>
<dbReference type="GO" id="GO:0003677">
    <property type="term" value="F:DNA binding"/>
    <property type="evidence" value="ECO:0007669"/>
    <property type="project" value="UniProtKB-UniRule"/>
</dbReference>
<evidence type="ECO:0000313" key="6">
    <source>
        <dbReference type="EMBL" id="NKE08600.1"/>
    </source>
</evidence>
<evidence type="ECO:0000256" key="2">
    <source>
        <dbReference type="ARBA" id="ARBA00023125"/>
    </source>
</evidence>
<dbReference type="PROSITE" id="PS50977">
    <property type="entry name" value="HTH_TETR_2"/>
    <property type="match status" value="1"/>
</dbReference>
<dbReference type="InterPro" id="IPR009057">
    <property type="entry name" value="Homeodomain-like_sf"/>
</dbReference>
<keyword evidence="3" id="KW-0804">Transcription</keyword>
<evidence type="ECO:0000256" key="3">
    <source>
        <dbReference type="ARBA" id="ARBA00023163"/>
    </source>
</evidence>
<dbReference type="EMBL" id="JAAVUN010000001">
    <property type="protein sequence ID" value="NKE08600.1"/>
    <property type="molecule type" value="Genomic_DNA"/>
</dbReference>
<dbReference type="Proteomes" id="UP000521379">
    <property type="component" value="Unassembled WGS sequence"/>
</dbReference>
<dbReference type="InterPro" id="IPR001647">
    <property type="entry name" value="HTH_TetR"/>
</dbReference>
<dbReference type="InterPro" id="IPR036271">
    <property type="entry name" value="Tet_transcr_reg_TetR-rel_C_sf"/>
</dbReference>
<feature type="DNA-binding region" description="H-T-H motif" evidence="4">
    <location>
        <begin position="17"/>
        <end position="36"/>
    </location>
</feature>
<dbReference type="InterPro" id="IPR025996">
    <property type="entry name" value="MT1864/Rv1816-like_C"/>
</dbReference>
<dbReference type="RefSeq" id="WP_119933155.1">
    <property type="nucleotide sequence ID" value="NZ_JAAVUN010000001.1"/>
</dbReference>
<comment type="caution">
    <text evidence="6">The sequence shown here is derived from an EMBL/GenBank/DDBJ whole genome shotgun (WGS) entry which is preliminary data.</text>
</comment>
<feature type="domain" description="HTH tetR-type" evidence="5">
    <location>
        <begin position="1"/>
        <end position="54"/>
    </location>
</feature>
<protein>
    <submittedName>
        <fullName evidence="6">TetR/AcrR family transcriptional regulator</fullName>
    </submittedName>
</protein>
<keyword evidence="7" id="KW-1185">Reference proteome</keyword>
<dbReference type="Pfam" id="PF13305">
    <property type="entry name" value="TetR_C_33"/>
    <property type="match status" value="1"/>
</dbReference>
<sequence length="222" mass="23767">MATARSHLAEHGAAALSLRAMARDMNMAPSALFRYTANRDELLTALIVESFNELGDAVEAAEAEAQRLDHHARWQAMTSAFRHWAVTHPHDYALLYGSPVPDYRAPGEVTNHAGTRVLALVAGLVRDVQGDASSAIRAHATNPRSSTSDLAPAAVRGLLDDPLVAGLPAESVARAVAAWNLVLGSLSSEIFNQLGPEFGDPQARFTFMCDRAFELLDPSTGP</sequence>
<evidence type="ECO:0000256" key="4">
    <source>
        <dbReference type="PROSITE-ProRule" id="PRU00335"/>
    </source>
</evidence>
<evidence type="ECO:0000313" key="7">
    <source>
        <dbReference type="Proteomes" id="UP000521379"/>
    </source>
</evidence>
<dbReference type="SUPFAM" id="SSF46689">
    <property type="entry name" value="Homeodomain-like"/>
    <property type="match status" value="1"/>
</dbReference>
<evidence type="ECO:0000256" key="1">
    <source>
        <dbReference type="ARBA" id="ARBA00023015"/>
    </source>
</evidence>
<keyword evidence="1" id="KW-0805">Transcription regulation</keyword>
<name>A0A846TNS6_9MICC</name>
<organism evidence="6 7">
    <name type="scientific">Kocuria subflava</name>
    <dbReference type="NCBI Taxonomy" id="1736139"/>
    <lineage>
        <taxon>Bacteria</taxon>
        <taxon>Bacillati</taxon>
        <taxon>Actinomycetota</taxon>
        <taxon>Actinomycetes</taxon>
        <taxon>Micrococcales</taxon>
        <taxon>Micrococcaceae</taxon>
        <taxon>Kocuria</taxon>
    </lineage>
</organism>
<dbReference type="SUPFAM" id="SSF48498">
    <property type="entry name" value="Tetracyclin repressor-like, C-terminal domain"/>
    <property type="match status" value="1"/>
</dbReference>
<evidence type="ECO:0000259" key="5">
    <source>
        <dbReference type="PROSITE" id="PS50977"/>
    </source>
</evidence>
<dbReference type="AlphaFoldDB" id="A0A846TNS6"/>
<gene>
    <name evidence="6" type="ORF">GTW58_01285</name>
</gene>
<keyword evidence="2 4" id="KW-0238">DNA-binding</keyword>
<accession>A0A846TNS6</accession>
<reference evidence="6 7" key="1">
    <citation type="submission" date="2020-02" db="EMBL/GenBank/DDBJ databases">
        <authorList>
            <person name="Sun Q."/>
        </authorList>
    </citation>
    <scope>NUCLEOTIDE SEQUENCE [LARGE SCALE GENOMIC DNA]</scope>
    <source>
        <strain evidence="6 7">YIM 13062</strain>
    </source>
</reference>
<proteinExistence type="predicted"/>